<proteinExistence type="predicted"/>
<evidence type="ECO:0000259" key="3">
    <source>
        <dbReference type="Pfam" id="PF15983"/>
    </source>
</evidence>
<evidence type="ECO:0000313" key="4">
    <source>
        <dbReference type="EMBL" id="RRK10752.1"/>
    </source>
</evidence>
<evidence type="ECO:0000256" key="1">
    <source>
        <dbReference type="SAM" id="MobiDB-lite"/>
    </source>
</evidence>
<gene>
    <name evidence="4" type="ORF">D1831_06130</name>
</gene>
<evidence type="ECO:0000313" key="5">
    <source>
        <dbReference type="Proteomes" id="UP000283633"/>
    </source>
</evidence>
<organism evidence="4 5">
    <name type="scientific">Lactiplantibacillus garii</name>
    <dbReference type="NCBI Taxonomy" id="2306423"/>
    <lineage>
        <taxon>Bacteria</taxon>
        <taxon>Bacillati</taxon>
        <taxon>Bacillota</taxon>
        <taxon>Bacilli</taxon>
        <taxon>Lactobacillales</taxon>
        <taxon>Lactobacillaceae</taxon>
        <taxon>Lactiplantibacillus</taxon>
    </lineage>
</organism>
<keyword evidence="5" id="KW-1185">Reference proteome</keyword>
<keyword evidence="2" id="KW-0732">Signal</keyword>
<dbReference type="RefSeq" id="WP_125072046.1">
    <property type="nucleotide sequence ID" value="NZ_QWZQ01000015.1"/>
</dbReference>
<dbReference type="AlphaFoldDB" id="A0A3R8J7S2"/>
<dbReference type="InterPro" id="IPR031927">
    <property type="entry name" value="DUF4767"/>
</dbReference>
<sequence>MRKGIIVAVSVLAGLLAACGNQGANGQSSSRSSKSEARHSAMKVTKQSSAKQTTGTKTTASSGSRTATATWDQKKSDQLATFMVTWGKTMKQSYDSYGPGNNTNFYGLKYPAELKKNNLVADDHDATFAWSPSGTGSADYEVVGIYSDSENTDNMSAHLYLFTIHDGSPVVLITQQNQGNEENKVYFKTTANSDLRDGFSKIVAGQGTSVVSDRAKSTTPQPYNVSAAWQGDWYAVDDQGKLSQLTFTEHGMVSSYDGEKPYQSTWYLNDGSDPDDRANVHNHWDRIEKTPIKKDGTTLVNVRGWNQSAGAGAYYGIKQEKVDGKPVTVLISAGGAGAWCDATYYRTKAMAKQQTTTQFDDIDYDAD</sequence>
<feature type="signal peptide" evidence="2">
    <location>
        <begin position="1"/>
        <end position="23"/>
    </location>
</feature>
<dbReference type="EMBL" id="QWZQ01000015">
    <property type="protein sequence ID" value="RRK10752.1"/>
    <property type="molecule type" value="Genomic_DNA"/>
</dbReference>
<dbReference type="Pfam" id="PF15983">
    <property type="entry name" value="DUF4767"/>
    <property type="match status" value="1"/>
</dbReference>
<dbReference type="OrthoDB" id="2149782at2"/>
<protein>
    <submittedName>
        <fullName evidence="4">DUF4767 domain-containing protein</fullName>
    </submittedName>
</protein>
<name>A0A3R8J7S2_9LACO</name>
<feature type="chain" id="PRO_5039059234" evidence="2">
    <location>
        <begin position="24"/>
        <end position="367"/>
    </location>
</feature>
<reference evidence="4 5" key="1">
    <citation type="submission" date="2018-08" db="EMBL/GenBank/DDBJ databases">
        <title>Genome Lactobacillus garii FI11369.</title>
        <authorList>
            <person name="Diaz M."/>
            <person name="Narbad A."/>
        </authorList>
    </citation>
    <scope>NUCLEOTIDE SEQUENCE [LARGE SCALE GENOMIC DNA]</scope>
    <source>
        <strain evidence="4 5">FI11369</strain>
    </source>
</reference>
<feature type="compositionally biased region" description="Low complexity" evidence="1">
    <location>
        <begin position="45"/>
        <end position="70"/>
    </location>
</feature>
<feature type="domain" description="DUF4767" evidence="3">
    <location>
        <begin position="69"/>
        <end position="203"/>
    </location>
</feature>
<comment type="caution">
    <text evidence="4">The sequence shown here is derived from an EMBL/GenBank/DDBJ whole genome shotgun (WGS) entry which is preliminary data.</text>
</comment>
<dbReference type="Proteomes" id="UP000283633">
    <property type="component" value="Unassembled WGS sequence"/>
</dbReference>
<accession>A0A3R8J7S2</accession>
<evidence type="ECO:0000256" key="2">
    <source>
        <dbReference type="SAM" id="SignalP"/>
    </source>
</evidence>
<feature type="region of interest" description="Disordered" evidence="1">
    <location>
        <begin position="22"/>
        <end position="72"/>
    </location>
</feature>
<dbReference type="PROSITE" id="PS51257">
    <property type="entry name" value="PROKAR_LIPOPROTEIN"/>
    <property type="match status" value="1"/>
</dbReference>